<dbReference type="PANTHER" id="PTHR43625">
    <property type="entry name" value="AFLATOXIN B1 ALDEHYDE REDUCTASE"/>
    <property type="match status" value="1"/>
</dbReference>
<dbReference type="AlphaFoldDB" id="A0A3N2C686"/>
<organism evidence="4 5">
    <name type="scientific">Plantibacter flavus</name>
    <dbReference type="NCBI Taxonomy" id="150123"/>
    <lineage>
        <taxon>Bacteria</taxon>
        <taxon>Bacillati</taxon>
        <taxon>Actinomycetota</taxon>
        <taxon>Actinomycetes</taxon>
        <taxon>Micrococcales</taxon>
        <taxon>Microbacteriaceae</taxon>
        <taxon>Plantibacter</taxon>
    </lineage>
</organism>
<dbReference type="PANTHER" id="PTHR43625:SF40">
    <property type="entry name" value="ALDO-KETO REDUCTASE YAKC [NADP(+)]"/>
    <property type="match status" value="1"/>
</dbReference>
<accession>A0A3N2C686</accession>
<evidence type="ECO:0000313" key="5">
    <source>
        <dbReference type="Proteomes" id="UP000266915"/>
    </source>
</evidence>
<reference evidence="4 5" key="1">
    <citation type="submission" date="2018-11" db="EMBL/GenBank/DDBJ databases">
        <title>Sequencing the genomes of 1000 actinobacteria strains.</title>
        <authorList>
            <person name="Klenk H.-P."/>
        </authorList>
    </citation>
    <scope>NUCLEOTIDE SEQUENCE [LARGE SCALE GENOMIC DNA]</scope>
    <source>
        <strain evidence="4 5">DSM 14012</strain>
    </source>
</reference>
<gene>
    <name evidence="4" type="ORF">EDD42_3114</name>
</gene>
<dbReference type="Gene3D" id="3.20.20.100">
    <property type="entry name" value="NADP-dependent oxidoreductase domain"/>
    <property type="match status" value="1"/>
</dbReference>
<protein>
    <submittedName>
        <fullName evidence="4">Aryl-alcohol dehydrogenase-like predicted oxidoreductase</fullName>
    </submittedName>
</protein>
<name>A0A3N2C686_9MICO</name>
<evidence type="ECO:0000256" key="1">
    <source>
        <dbReference type="ARBA" id="ARBA00023002"/>
    </source>
</evidence>
<dbReference type="InterPro" id="IPR050791">
    <property type="entry name" value="Aldo-Keto_reductase"/>
</dbReference>
<proteinExistence type="predicted"/>
<evidence type="ECO:0000259" key="3">
    <source>
        <dbReference type="Pfam" id="PF00248"/>
    </source>
</evidence>
<dbReference type="InterPro" id="IPR023210">
    <property type="entry name" value="NADP_OxRdtase_dom"/>
</dbReference>
<feature type="domain" description="NADP-dependent oxidoreductase" evidence="3">
    <location>
        <begin position="38"/>
        <end position="332"/>
    </location>
</feature>
<evidence type="ECO:0000256" key="2">
    <source>
        <dbReference type="SAM" id="MobiDB-lite"/>
    </source>
</evidence>
<feature type="region of interest" description="Disordered" evidence="2">
    <location>
        <begin position="336"/>
        <end position="356"/>
    </location>
</feature>
<dbReference type="Proteomes" id="UP000266915">
    <property type="component" value="Unassembled WGS sequence"/>
</dbReference>
<keyword evidence="1" id="KW-0560">Oxidoreductase</keyword>
<dbReference type="GO" id="GO:0016491">
    <property type="term" value="F:oxidoreductase activity"/>
    <property type="evidence" value="ECO:0007669"/>
    <property type="project" value="UniProtKB-KW"/>
</dbReference>
<keyword evidence="5" id="KW-1185">Reference proteome</keyword>
<dbReference type="SUPFAM" id="SSF51430">
    <property type="entry name" value="NAD(P)-linked oxidoreductase"/>
    <property type="match status" value="1"/>
</dbReference>
<dbReference type="GO" id="GO:0005737">
    <property type="term" value="C:cytoplasm"/>
    <property type="evidence" value="ECO:0007669"/>
    <property type="project" value="TreeGrafter"/>
</dbReference>
<comment type="caution">
    <text evidence="4">The sequence shown here is derived from an EMBL/GenBank/DDBJ whole genome shotgun (WGS) entry which is preliminary data.</text>
</comment>
<dbReference type="EMBL" id="RKHL01000001">
    <property type="protein sequence ID" value="ROR83012.1"/>
    <property type="molecule type" value="Genomic_DNA"/>
</dbReference>
<dbReference type="Pfam" id="PF00248">
    <property type="entry name" value="Aldo_ket_red"/>
    <property type="match status" value="1"/>
</dbReference>
<sequence>MKPYGEFMSEAPLATAPSTTALPSTTIGAGDTAAEVGAIGYGAMSIAGTYGAIADADVTTILDATLASGVNLIDTANVYGDGRSEELLGRYLAGRRDDVFLASKVGIVTGGGIGKRGIRGDRAHLHEQIDGTLSRLGTDHLDLYYQHRVDPDIPIEETVGALAELVAAGKVLRIGLSEATGDELRRAHAVHPIAAIQSEWSIVSRDIETYVVPTAAELGVTVVAFSPLSRGLFTEDFTAETVPLGGTRANFPRFQPEHLAANLELAARFRTLARRIGTTAEALALAWVHDRGQQLGARVVSIPGTRSVAHLHANLEAFQVDLSDEIRAEIDTYADQVSGPRSADPNWASGGREGLI</sequence>
<dbReference type="InterPro" id="IPR036812">
    <property type="entry name" value="NAD(P)_OxRdtase_dom_sf"/>
</dbReference>
<evidence type="ECO:0000313" key="4">
    <source>
        <dbReference type="EMBL" id="ROR83012.1"/>
    </source>
</evidence>